<keyword evidence="2" id="KW-0964">Secreted</keyword>
<dbReference type="InterPro" id="IPR012334">
    <property type="entry name" value="Pectin_lyas_fold"/>
</dbReference>
<keyword evidence="1 2" id="KW-0456">Lyase</keyword>
<evidence type="ECO:0000259" key="5">
    <source>
        <dbReference type="SMART" id="SM00656"/>
    </source>
</evidence>
<dbReference type="SMART" id="SM00656">
    <property type="entry name" value="Amb_all"/>
    <property type="match status" value="1"/>
</dbReference>
<dbReference type="SUPFAM" id="SSF49785">
    <property type="entry name" value="Galactose-binding domain-like"/>
    <property type="match status" value="1"/>
</dbReference>
<dbReference type="Proteomes" id="UP001304071">
    <property type="component" value="Chromosome 1"/>
</dbReference>
<dbReference type="InterPro" id="IPR002022">
    <property type="entry name" value="Pec_lyase"/>
</dbReference>
<feature type="domain" description="Pectate lyase" evidence="5">
    <location>
        <begin position="56"/>
        <end position="274"/>
    </location>
</feature>
<dbReference type="PANTHER" id="PTHR31683:SF18">
    <property type="entry name" value="PECTATE LYASE 21-RELATED"/>
    <property type="match status" value="1"/>
</dbReference>
<protein>
    <recommendedName>
        <fullName evidence="5">Pectate lyase domain-containing protein</fullName>
    </recommendedName>
</protein>
<dbReference type="RefSeq" id="WP_261894284.1">
    <property type="nucleotide sequence ID" value="NZ_AP024895.1"/>
</dbReference>
<proteinExistence type="inferred from homology"/>
<sequence>MNKQSIFRLTALASGMMVLPNAWAGVEGYASLNGGTTGGEGGQVVYATTGTEINEAMCNRASDDTPLIIYVTGTINHANTEKASGSCSTSDTAIQFKGVSNISLIGKGEALFDEIGIHLREASNIIIRDVHVRNVKKSGSPISNGGDSIGLEKNVHNVWIDHNELEASGGEKDGYDSLIDMKATVQYVTVSYNYLHHSGRGGLIGSSDNDTENTFITFHHNRYEDIDSRLPLLRHGTVHAYNNYYKNVSKSGMNPRIGGQIKAEHNVFENVQNPIGTFYTDDMGYWDISGNKFIDVTWLDNSTNHPAGPDPVSTTSISVPYSYDVDNADCVVSVVLATAGYDKDDAVSSGTCSTDSQASNASDQSTETGTEPADSSATDDSDSSATATSTKELGDNLSLNASSDGNGKSHGSYGDVRDGDITTYWAPKGKTGRVSIKWDSQQTINTLVITEASDFAEQITGWQVVNNDTGDVLATGTAAGTITFADVSLKKVNFVITSSSGKPTVAEFETYYAK</sequence>
<keyword evidence="7" id="KW-1185">Reference proteome</keyword>
<dbReference type="Pfam" id="PF00544">
    <property type="entry name" value="Pectate_lyase_4"/>
    <property type="match status" value="1"/>
</dbReference>
<accession>A0ABZ0QDX8</accession>
<keyword evidence="2" id="KW-0119">Carbohydrate metabolism</keyword>
<feature type="compositionally biased region" description="Polar residues" evidence="3">
    <location>
        <begin position="397"/>
        <end position="406"/>
    </location>
</feature>
<dbReference type="Gene3D" id="2.160.20.10">
    <property type="entry name" value="Single-stranded right-handed beta-helix, Pectin lyase-like"/>
    <property type="match status" value="1"/>
</dbReference>
<feature type="signal peptide" evidence="4">
    <location>
        <begin position="1"/>
        <end position="24"/>
    </location>
</feature>
<organism evidence="6 7">
    <name type="scientific">Vibrio porteresiae DSM 19223</name>
    <dbReference type="NCBI Taxonomy" id="1123496"/>
    <lineage>
        <taxon>Bacteria</taxon>
        <taxon>Pseudomonadati</taxon>
        <taxon>Pseudomonadota</taxon>
        <taxon>Gammaproteobacteria</taxon>
        <taxon>Vibrionales</taxon>
        <taxon>Vibrionaceae</taxon>
        <taxon>Vibrio</taxon>
    </lineage>
</organism>
<name>A0ABZ0QDX8_9VIBR</name>
<feature type="compositionally biased region" description="Polar residues" evidence="3">
    <location>
        <begin position="348"/>
        <end position="369"/>
    </location>
</feature>
<dbReference type="PANTHER" id="PTHR31683">
    <property type="entry name" value="PECTATE LYASE 18-RELATED"/>
    <property type="match status" value="1"/>
</dbReference>
<gene>
    <name evidence="6" type="ORF">R8Z52_02825</name>
</gene>
<comment type="subcellular location">
    <subcellularLocation>
        <location evidence="2">Secreted</location>
    </subcellularLocation>
</comment>
<evidence type="ECO:0000256" key="2">
    <source>
        <dbReference type="RuleBase" id="RU361173"/>
    </source>
</evidence>
<keyword evidence="4" id="KW-0732">Signal</keyword>
<reference evidence="6 7" key="1">
    <citation type="submission" date="2023-11" db="EMBL/GenBank/DDBJ databases">
        <title>Plant-associative lifestyle of Vibrio porteresiae and its evolutionary dynamics.</title>
        <authorList>
            <person name="Rameshkumar N."/>
            <person name="Kirti K."/>
        </authorList>
    </citation>
    <scope>NUCLEOTIDE SEQUENCE [LARGE SCALE GENOMIC DNA]</scope>
    <source>
        <strain evidence="6 7">MSSRF30</strain>
    </source>
</reference>
<dbReference type="Gene3D" id="2.60.120.260">
    <property type="entry name" value="Galactose-binding domain-like"/>
    <property type="match status" value="1"/>
</dbReference>
<comment type="similarity">
    <text evidence="2">Belongs to the polysaccharide lyase 1 family.</text>
</comment>
<dbReference type="EMBL" id="CP138203">
    <property type="protein sequence ID" value="WPC74211.1"/>
    <property type="molecule type" value="Genomic_DNA"/>
</dbReference>
<keyword evidence="2" id="KW-0624">Polysaccharide degradation</keyword>
<dbReference type="SUPFAM" id="SSF51126">
    <property type="entry name" value="Pectin lyase-like"/>
    <property type="match status" value="1"/>
</dbReference>
<evidence type="ECO:0000256" key="1">
    <source>
        <dbReference type="ARBA" id="ARBA00023239"/>
    </source>
</evidence>
<evidence type="ECO:0000256" key="4">
    <source>
        <dbReference type="SAM" id="SignalP"/>
    </source>
</evidence>
<feature type="chain" id="PRO_5045466956" description="Pectate lyase domain-containing protein" evidence="4">
    <location>
        <begin position="25"/>
        <end position="514"/>
    </location>
</feature>
<dbReference type="InterPro" id="IPR045032">
    <property type="entry name" value="PEL"/>
</dbReference>
<feature type="region of interest" description="Disordered" evidence="3">
    <location>
        <begin position="345"/>
        <end position="416"/>
    </location>
</feature>
<evidence type="ECO:0000256" key="3">
    <source>
        <dbReference type="SAM" id="MobiDB-lite"/>
    </source>
</evidence>
<evidence type="ECO:0000313" key="7">
    <source>
        <dbReference type="Proteomes" id="UP001304071"/>
    </source>
</evidence>
<dbReference type="InterPro" id="IPR008979">
    <property type="entry name" value="Galactose-bd-like_sf"/>
</dbReference>
<dbReference type="InterPro" id="IPR011050">
    <property type="entry name" value="Pectin_lyase_fold/virulence"/>
</dbReference>
<evidence type="ECO:0000313" key="6">
    <source>
        <dbReference type="EMBL" id="WPC74211.1"/>
    </source>
</evidence>